<protein>
    <submittedName>
        <fullName evidence="2">MarR family transcriptional regulator</fullName>
    </submittedName>
</protein>
<dbReference type="PRINTS" id="PR00598">
    <property type="entry name" value="HTHMARR"/>
</dbReference>
<gene>
    <name evidence="2" type="ORF">F8C67_02050</name>
</gene>
<dbReference type="EMBL" id="WBVO01000001">
    <property type="protein sequence ID" value="KAB2814544.1"/>
    <property type="molecule type" value="Genomic_DNA"/>
</dbReference>
<dbReference type="RefSeq" id="WP_151666122.1">
    <property type="nucleotide sequence ID" value="NZ_WBVO01000001.1"/>
</dbReference>
<keyword evidence="3" id="KW-1185">Reference proteome</keyword>
<dbReference type="Gene3D" id="1.10.10.10">
    <property type="entry name" value="Winged helix-like DNA-binding domain superfamily/Winged helix DNA-binding domain"/>
    <property type="match status" value="1"/>
</dbReference>
<proteinExistence type="predicted"/>
<dbReference type="PROSITE" id="PS50995">
    <property type="entry name" value="HTH_MARR_2"/>
    <property type="match status" value="1"/>
</dbReference>
<name>A0A6N6RLS7_9FLAO</name>
<dbReference type="GO" id="GO:0003700">
    <property type="term" value="F:DNA-binding transcription factor activity"/>
    <property type="evidence" value="ECO:0007669"/>
    <property type="project" value="InterPro"/>
</dbReference>
<dbReference type="InterPro" id="IPR039422">
    <property type="entry name" value="MarR/SlyA-like"/>
</dbReference>
<evidence type="ECO:0000313" key="3">
    <source>
        <dbReference type="Proteomes" id="UP000468650"/>
    </source>
</evidence>
<comment type="caution">
    <text evidence="2">The sequence shown here is derived from an EMBL/GenBank/DDBJ whole genome shotgun (WGS) entry which is preliminary data.</text>
</comment>
<organism evidence="2 3">
    <name type="scientific">Phaeocystidibacter luteus</name>
    <dbReference type="NCBI Taxonomy" id="911197"/>
    <lineage>
        <taxon>Bacteria</taxon>
        <taxon>Pseudomonadati</taxon>
        <taxon>Bacteroidota</taxon>
        <taxon>Flavobacteriia</taxon>
        <taxon>Flavobacteriales</taxon>
        <taxon>Phaeocystidibacteraceae</taxon>
        <taxon>Phaeocystidibacter</taxon>
    </lineage>
</organism>
<dbReference type="PANTHER" id="PTHR33164">
    <property type="entry name" value="TRANSCRIPTIONAL REGULATOR, MARR FAMILY"/>
    <property type="match status" value="1"/>
</dbReference>
<dbReference type="OrthoDB" id="5327581at2"/>
<dbReference type="PANTHER" id="PTHR33164:SF57">
    <property type="entry name" value="MARR-FAMILY TRANSCRIPTIONAL REGULATOR"/>
    <property type="match status" value="1"/>
</dbReference>
<evidence type="ECO:0000259" key="1">
    <source>
        <dbReference type="PROSITE" id="PS50995"/>
    </source>
</evidence>
<dbReference type="AlphaFoldDB" id="A0A6N6RLS7"/>
<dbReference type="Pfam" id="PF12802">
    <property type="entry name" value="MarR_2"/>
    <property type="match status" value="1"/>
</dbReference>
<dbReference type="SUPFAM" id="SSF46785">
    <property type="entry name" value="Winged helix' DNA-binding domain"/>
    <property type="match status" value="1"/>
</dbReference>
<dbReference type="InterPro" id="IPR036390">
    <property type="entry name" value="WH_DNA-bd_sf"/>
</dbReference>
<dbReference type="SMART" id="SM00347">
    <property type="entry name" value="HTH_MARR"/>
    <property type="match status" value="1"/>
</dbReference>
<feature type="domain" description="HTH marR-type" evidence="1">
    <location>
        <begin position="2"/>
        <end position="138"/>
    </location>
</feature>
<dbReference type="Proteomes" id="UP000468650">
    <property type="component" value="Unassembled WGS sequence"/>
</dbReference>
<dbReference type="InterPro" id="IPR036388">
    <property type="entry name" value="WH-like_DNA-bd_sf"/>
</dbReference>
<dbReference type="InterPro" id="IPR000835">
    <property type="entry name" value="HTH_MarR-typ"/>
</dbReference>
<evidence type="ECO:0000313" key="2">
    <source>
        <dbReference type="EMBL" id="KAB2814544.1"/>
    </source>
</evidence>
<reference evidence="2 3" key="1">
    <citation type="submission" date="2019-09" db="EMBL/GenBank/DDBJ databases">
        <title>Genomes of family Cryomorphaceae.</title>
        <authorList>
            <person name="Bowman J.P."/>
        </authorList>
    </citation>
    <scope>NUCLEOTIDE SEQUENCE [LARGE SCALE GENOMIC DNA]</scope>
    <source>
        <strain evidence="2 3">LMG 25704</strain>
    </source>
</reference>
<accession>A0A6N6RLS7</accession>
<sequence>MHHSMNDVIGKIFFDLSKEYVAQVTDRLQHLDIERHYYALYLLDRAESTLTQSELSELLEVDKVAVVRLVDYLTEAGYVKRKVDDHDRRKQHVILQPKAEEVLPEIREAFSKANENLLEVLNEKDKKDFLRIAARIRDFYEENPLHRIKVNMNYKRVKV</sequence>
<dbReference type="GO" id="GO:0006950">
    <property type="term" value="P:response to stress"/>
    <property type="evidence" value="ECO:0007669"/>
    <property type="project" value="TreeGrafter"/>
</dbReference>